<dbReference type="AlphaFoldDB" id="G0LF69"/>
<feature type="domain" description="LTD" evidence="5">
    <location>
        <begin position="211"/>
        <end position="330"/>
    </location>
</feature>
<dbReference type="GeneID" id="12448781"/>
<dbReference type="GO" id="GO:0016787">
    <property type="term" value="F:hydrolase activity"/>
    <property type="evidence" value="ECO:0007669"/>
    <property type="project" value="UniProtKB-KW"/>
</dbReference>
<dbReference type="Gene3D" id="2.60.40.1260">
    <property type="entry name" value="Lamin Tail domain"/>
    <property type="match status" value="1"/>
</dbReference>
<evidence type="ECO:0000256" key="2">
    <source>
        <dbReference type="ARBA" id="ARBA00022759"/>
    </source>
</evidence>
<dbReference type="GO" id="GO:0004519">
    <property type="term" value="F:endonuclease activity"/>
    <property type="evidence" value="ECO:0007669"/>
    <property type="project" value="UniProtKB-KW"/>
</dbReference>
<dbReference type="Gene3D" id="2.40.50.90">
    <property type="match status" value="1"/>
</dbReference>
<dbReference type="Pfam" id="PF00932">
    <property type="entry name" value="LTD"/>
    <property type="match status" value="1"/>
</dbReference>
<dbReference type="PANTHER" id="PTHR12302">
    <property type="entry name" value="EBNA2 BINDING PROTEIN P100"/>
    <property type="match status" value="1"/>
</dbReference>
<evidence type="ECO:0000259" key="5">
    <source>
        <dbReference type="PROSITE" id="PS51841"/>
    </source>
</evidence>
<evidence type="ECO:0000259" key="4">
    <source>
        <dbReference type="PROSITE" id="PS50830"/>
    </source>
</evidence>
<dbReference type="Proteomes" id="UP000007954">
    <property type="component" value="Chromosome"/>
</dbReference>
<dbReference type="InterPro" id="IPR036415">
    <property type="entry name" value="Lamin_tail_dom_sf"/>
</dbReference>
<proteinExistence type="predicted"/>
<dbReference type="PROSITE" id="PS51841">
    <property type="entry name" value="LTD"/>
    <property type="match status" value="1"/>
</dbReference>
<keyword evidence="3" id="KW-0378">Hydrolase</keyword>
<reference evidence="6 7" key="1">
    <citation type="journal article" date="2011" name="PLoS ONE">
        <title>Haloquadratum walsbyi: limited diversity in a global pond.</title>
        <authorList>
            <person name="Dyall-Smith M."/>
            <person name="Pfeiffer F."/>
            <person name="Klee K."/>
            <person name="Palm P."/>
            <person name="Gross K."/>
            <person name="Schuster S.C."/>
            <person name="Rampp M."/>
            <person name="Oesterhelt D."/>
        </authorList>
    </citation>
    <scope>NUCLEOTIDE SEQUENCE [LARGE SCALE GENOMIC DNA]</scope>
    <source>
        <strain evidence="7">DSM 16854 / JCM 12705 / C23</strain>
    </source>
</reference>
<keyword evidence="2 6" id="KW-0255">Endonuclease</keyword>
<dbReference type="SMART" id="SM00318">
    <property type="entry name" value="SNc"/>
    <property type="match status" value="1"/>
</dbReference>
<name>G0LF69_HALWC</name>
<protein>
    <submittedName>
        <fullName evidence="6">Endonuclease domain protein</fullName>
    </submittedName>
</protein>
<gene>
    <name evidence="6" type="ordered locus">Hqrw_3898</name>
</gene>
<dbReference type="RefSeq" id="WP_014556960.1">
    <property type="nucleotide sequence ID" value="NC_017459.1"/>
</dbReference>
<dbReference type="Pfam" id="PF00565">
    <property type="entry name" value="SNase"/>
    <property type="match status" value="1"/>
</dbReference>
<dbReference type="PROSITE" id="PS01123">
    <property type="entry name" value="TNASE_1"/>
    <property type="match status" value="1"/>
</dbReference>
<sequence length="330" mass="36308">MNVSQRRIVMFGIALLVVFSGCAEVNDSIAPTESPASSVNGSFTETASTPEFNLSAASGTRVTVVEVIDGDTINIQYENGTVETVRLLGVDTPETAVTQTTPDEWQSVPTSADGRDWLASWGTQASAYTTDRLANEEIIIIFDPVSDRRGYYDRLLAYVYYSPSATTSFNMRLLENGYARHYESEFSRTKEYKKTAQQARDTATGVWGDNISSPEQTSAVSHPIDILTVHEDASGNEYDNLDDEYVLFKNTGTSRIQLNGWTISDKAGNLYSFPAGVIINPGESMTLYTGSGSNSDTELYWGKREPVWDNDGDTVIITNHDGETVTTYSY</sequence>
<dbReference type="InterPro" id="IPR035437">
    <property type="entry name" value="SNase_OB-fold_sf"/>
</dbReference>
<evidence type="ECO:0000256" key="1">
    <source>
        <dbReference type="ARBA" id="ARBA00022722"/>
    </source>
</evidence>
<dbReference type="PROSITE" id="PS51257">
    <property type="entry name" value="PROKAR_LIPOPROTEIN"/>
    <property type="match status" value="1"/>
</dbReference>
<dbReference type="HOGENOM" id="CLU_063605_0_0_2"/>
<dbReference type="OrthoDB" id="3327at2157"/>
<evidence type="ECO:0000256" key="3">
    <source>
        <dbReference type="ARBA" id="ARBA00022801"/>
    </source>
</evidence>
<dbReference type="EMBL" id="FR746099">
    <property type="protein sequence ID" value="CCC41632.1"/>
    <property type="molecule type" value="Genomic_DNA"/>
</dbReference>
<dbReference type="SUPFAM" id="SSF50199">
    <property type="entry name" value="Staphylococcal nuclease"/>
    <property type="match status" value="1"/>
</dbReference>
<dbReference type="PANTHER" id="PTHR12302:SF3">
    <property type="entry name" value="SERINE_THREONINE-PROTEIN KINASE 31"/>
    <property type="match status" value="1"/>
</dbReference>
<evidence type="ECO:0000313" key="6">
    <source>
        <dbReference type="EMBL" id="CCC41632.1"/>
    </source>
</evidence>
<dbReference type="PROSITE" id="PS50830">
    <property type="entry name" value="TNASE_3"/>
    <property type="match status" value="1"/>
</dbReference>
<dbReference type="SUPFAM" id="SSF74853">
    <property type="entry name" value="Lamin A/C globular tail domain"/>
    <property type="match status" value="1"/>
</dbReference>
<evidence type="ECO:0000313" key="7">
    <source>
        <dbReference type="Proteomes" id="UP000007954"/>
    </source>
</evidence>
<dbReference type="InterPro" id="IPR016071">
    <property type="entry name" value="Staphylococal_nuclease_OB-fold"/>
</dbReference>
<feature type="domain" description="TNase-like" evidence="4">
    <location>
        <begin position="58"/>
        <end position="209"/>
    </location>
</feature>
<keyword evidence="1" id="KW-0540">Nuclease</keyword>
<dbReference type="InterPro" id="IPR001322">
    <property type="entry name" value="Lamin_tail_dom"/>
</dbReference>
<dbReference type="KEGG" id="hwc:Hqrw_3898"/>
<dbReference type="InterPro" id="IPR002071">
    <property type="entry name" value="Thermonucl_AS"/>
</dbReference>
<accession>G0LF69</accession>
<organism evidence="6 7">
    <name type="scientific">Haloquadratum walsbyi (strain DSM 16854 / JCM 12705 / C23)</name>
    <dbReference type="NCBI Taxonomy" id="768065"/>
    <lineage>
        <taxon>Archaea</taxon>
        <taxon>Methanobacteriati</taxon>
        <taxon>Methanobacteriota</taxon>
        <taxon>Stenosarchaea group</taxon>
        <taxon>Halobacteria</taxon>
        <taxon>Halobacteriales</taxon>
        <taxon>Haloferacaceae</taxon>
        <taxon>Haloquadratum</taxon>
    </lineage>
</organism>
<dbReference type="GO" id="GO:0003676">
    <property type="term" value="F:nucleic acid binding"/>
    <property type="evidence" value="ECO:0007669"/>
    <property type="project" value="InterPro"/>
</dbReference>